<keyword evidence="2" id="KW-1185">Reference proteome</keyword>
<dbReference type="Gene3D" id="1.10.238.10">
    <property type="entry name" value="EF-hand"/>
    <property type="match status" value="1"/>
</dbReference>
<sequence>DDSLTSIGIGSIQQQSSSSSSLSSIHLPPRCDFVARLTPEGYHGDQLPSSLYDCIVYVIYCPKHDRIAVTNVKKMGCIWLPFVSLMDNNNDNDNQTWQQASHNGVAILIGRQDPEQDAKEAERLTPKYRMQYLQILRIQLPKKSSTMKMVTRITQFVHLQSNHYDHCCENTMRVNWIKSDEILGRKIDKIWGPEIYSMVRLLLTLQSSSLSRKIIEEMPLSYALCLLKQTDTEEYDAIKHFNLANNHDIIIRIYGNFIQHCYPSTMMSYESFRSYFIKNCDSSLDKKRLLPLFRSFKHQSLQGHNDNDDFIDFQEFLIGLIVIDPKTSDTLMARIRFIFRYE</sequence>
<accession>A0A1Y3BEM8</accession>
<reference evidence="1 2" key="1">
    <citation type="submission" date="2017-03" db="EMBL/GenBank/DDBJ databases">
        <title>Genome Survey of Euroglyphus maynei.</title>
        <authorList>
            <person name="Arlian L.G."/>
            <person name="Morgan M.S."/>
            <person name="Rider S.D."/>
        </authorList>
    </citation>
    <scope>NUCLEOTIDE SEQUENCE [LARGE SCALE GENOMIC DNA]</scope>
    <source>
        <strain evidence="1">Arlian Lab</strain>
        <tissue evidence="1">Whole body</tissue>
    </source>
</reference>
<dbReference type="InterPro" id="IPR011992">
    <property type="entry name" value="EF-hand-dom_pair"/>
</dbReference>
<dbReference type="Proteomes" id="UP000194236">
    <property type="component" value="Unassembled WGS sequence"/>
</dbReference>
<dbReference type="SUPFAM" id="SSF47473">
    <property type="entry name" value="EF-hand"/>
    <property type="match status" value="1"/>
</dbReference>
<evidence type="ECO:0000313" key="1">
    <source>
        <dbReference type="EMBL" id="OTF78328.1"/>
    </source>
</evidence>
<proteinExistence type="predicted"/>
<comment type="caution">
    <text evidence="1">The sequence shown here is derived from an EMBL/GenBank/DDBJ whole genome shotgun (WGS) entry which is preliminary data.</text>
</comment>
<dbReference type="AlphaFoldDB" id="A0A1Y3BEM8"/>
<feature type="non-terminal residue" evidence="1">
    <location>
        <position position="342"/>
    </location>
</feature>
<feature type="non-terminal residue" evidence="1">
    <location>
        <position position="1"/>
    </location>
</feature>
<dbReference type="EMBL" id="MUJZ01028411">
    <property type="protein sequence ID" value="OTF78328.1"/>
    <property type="molecule type" value="Genomic_DNA"/>
</dbReference>
<evidence type="ECO:0000313" key="2">
    <source>
        <dbReference type="Proteomes" id="UP000194236"/>
    </source>
</evidence>
<name>A0A1Y3BEM8_EURMA</name>
<dbReference type="OrthoDB" id="6513888at2759"/>
<protein>
    <submittedName>
        <fullName evidence="1">Uncharacterized protein</fullName>
    </submittedName>
</protein>
<organism evidence="1 2">
    <name type="scientific">Euroglyphus maynei</name>
    <name type="common">Mayne's house dust mite</name>
    <dbReference type="NCBI Taxonomy" id="6958"/>
    <lineage>
        <taxon>Eukaryota</taxon>
        <taxon>Metazoa</taxon>
        <taxon>Ecdysozoa</taxon>
        <taxon>Arthropoda</taxon>
        <taxon>Chelicerata</taxon>
        <taxon>Arachnida</taxon>
        <taxon>Acari</taxon>
        <taxon>Acariformes</taxon>
        <taxon>Sarcoptiformes</taxon>
        <taxon>Astigmata</taxon>
        <taxon>Psoroptidia</taxon>
        <taxon>Analgoidea</taxon>
        <taxon>Pyroglyphidae</taxon>
        <taxon>Pyroglyphinae</taxon>
        <taxon>Euroglyphus</taxon>
    </lineage>
</organism>
<gene>
    <name evidence="1" type="ORF">BLA29_007181</name>
</gene>